<feature type="coiled-coil region" evidence="3">
    <location>
        <begin position="264"/>
        <end position="328"/>
    </location>
</feature>
<evidence type="ECO:0000256" key="1">
    <source>
        <dbReference type="ARBA" id="ARBA00008535"/>
    </source>
</evidence>
<feature type="domain" description="AIG1-type G" evidence="4">
    <location>
        <begin position="54"/>
        <end position="211"/>
    </location>
</feature>
<comment type="similarity">
    <text evidence="1">Belongs to the TRAFAC class TrmE-Era-EngA-EngB-Septin-like GTPase superfamily. AIG1/Toc34/Toc159-like paraseptin GTPase family. IAN subfamily.</text>
</comment>
<dbReference type="Ensembl" id="ENSNMLT00000025529.1">
    <property type="protein sequence ID" value="ENSNMLP00000022796.1"/>
    <property type="gene ID" value="ENSNMLG00000014707.1"/>
</dbReference>
<dbReference type="PANTHER" id="PTHR32046">
    <property type="entry name" value="G DOMAIN-CONTAINING PROTEIN"/>
    <property type="match status" value="1"/>
</dbReference>
<evidence type="ECO:0000313" key="6">
    <source>
        <dbReference type="Proteomes" id="UP000694523"/>
    </source>
</evidence>
<keyword evidence="2" id="KW-0547">Nucleotide-binding</keyword>
<sequence>CQDRQPPPKLIFETSLICQGHPSVHLLPLKTGLERIGTFLKKTIGAEKLSRKNKTILLLGETGSGKSTIINALFNFAIGTEWTDDVWCEIVEGQSEANKKVNQSQTSDVTVYEIHEGNLDFSLRVIDSPGLGDTRGSDELLTERLLDLFQSEDGVSEVHAVGLVLKASENRLTDRMAYVFNSVTSLFDKDMEQKIVPLITHSDGRKPTNALQALNAANVRSARDENNKPLYFLFDNCQRDDRTEGTKYLEMAYDTTSKNMENFIKFLQQESKDLGETVKVLKERISLRENIKKLKDQVQPVKEKEKEIHQAREALDKYKRKMESTKNFSREEIETYTDQEPVDQIGIIFYSGAMCCRVCKENCHYPGCTWARSPAQCDVIKNRQCNKCNCPVEDHIKGDKKYVEKFRKVQKINEEMKATFKRNQEKKDETKQRLDILQKEMFDLKQTKDQNLDKAFRIIEKLQKIALNVDSVSSYVHLDFLIENMKENGDAEKVQTLERMRERMDDRNKAGAKYLNTMN</sequence>
<proteinExistence type="inferred from homology"/>
<organism evidence="5 6">
    <name type="scientific">Neogobius melanostomus</name>
    <name type="common">round goby</name>
    <dbReference type="NCBI Taxonomy" id="47308"/>
    <lineage>
        <taxon>Eukaryota</taxon>
        <taxon>Metazoa</taxon>
        <taxon>Chordata</taxon>
        <taxon>Craniata</taxon>
        <taxon>Vertebrata</taxon>
        <taxon>Euteleostomi</taxon>
        <taxon>Actinopterygii</taxon>
        <taxon>Neopterygii</taxon>
        <taxon>Teleostei</taxon>
        <taxon>Neoteleostei</taxon>
        <taxon>Acanthomorphata</taxon>
        <taxon>Gobiaria</taxon>
        <taxon>Gobiiformes</taxon>
        <taxon>Gobioidei</taxon>
        <taxon>Gobiidae</taxon>
        <taxon>Benthophilinae</taxon>
        <taxon>Neogobiini</taxon>
        <taxon>Neogobius</taxon>
    </lineage>
</organism>
<accession>A0A8C6TSX6</accession>
<reference evidence="5" key="1">
    <citation type="submission" date="2025-08" db="UniProtKB">
        <authorList>
            <consortium name="Ensembl"/>
        </authorList>
    </citation>
    <scope>IDENTIFICATION</scope>
</reference>
<evidence type="ECO:0000313" key="5">
    <source>
        <dbReference type="Ensembl" id="ENSNMLP00000022796.1"/>
    </source>
</evidence>
<dbReference type="PROSITE" id="PS00675">
    <property type="entry name" value="SIGMA54_INTERACT_1"/>
    <property type="match status" value="1"/>
</dbReference>
<keyword evidence="6" id="KW-1185">Reference proteome</keyword>
<dbReference type="InterPro" id="IPR027417">
    <property type="entry name" value="P-loop_NTPase"/>
</dbReference>
<dbReference type="Proteomes" id="UP000694523">
    <property type="component" value="Unplaced"/>
</dbReference>
<evidence type="ECO:0000256" key="2">
    <source>
        <dbReference type="ARBA" id="ARBA00022741"/>
    </source>
</evidence>
<dbReference type="SUPFAM" id="SSF52540">
    <property type="entry name" value="P-loop containing nucleoside triphosphate hydrolases"/>
    <property type="match status" value="1"/>
</dbReference>
<dbReference type="InterPro" id="IPR025662">
    <property type="entry name" value="Sigma_54_int_dom_ATP-bd_1"/>
</dbReference>
<reference evidence="5" key="2">
    <citation type="submission" date="2025-09" db="UniProtKB">
        <authorList>
            <consortium name="Ensembl"/>
        </authorList>
    </citation>
    <scope>IDENTIFICATION</scope>
</reference>
<dbReference type="Gene3D" id="3.40.50.300">
    <property type="entry name" value="P-loop containing nucleotide triphosphate hydrolases"/>
    <property type="match status" value="1"/>
</dbReference>
<protein>
    <recommendedName>
        <fullName evidence="4">AIG1-type G domain-containing protein</fullName>
    </recommendedName>
</protein>
<keyword evidence="3" id="KW-0175">Coiled coil</keyword>
<feature type="coiled-coil region" evidence="3">
    <location>
        <begin position="409"/>
        <end position="447"/>
    </location>
</feature>
<dbReference type="AlphaFoldDB" id="A0A8C6TSX6"/>
<dbReference type="PANTHER" id="PTHR32046:SF11">
    <property type="entry name" value="IMMUNE-ASSOCIATED NUCLEOTIDE-BINDING PROTEIN 10-LIKE"/>
    <property type="match status" value="1"/>
</dbReference>
<dbReference type="Pfam" id="PF04548">
    <property type="entry name" value="AIG1"/>
    <property type="match status" value="1"/>
</dbReference>
<evidence type="ECO:0000259" key="4">
    <source>
        <dbReference type="Pfam" id="PF04548"/>
    </source>
</evidence>
<dbReference type="GO" id="GO:0005525">
    <property type="term" value="F:GTP binding"/>
    <property type="evidence" value="ECO:0007669"/>
    <property type="project" value="InterPro"/>
</dbReference>
<evidence type="ECO:0000256" key="3">
    <source>
        <dbReference type="SAM" id="Coils"/>
    </source>
</evidence>
<dbReference type="InterPro" id="IPR006703">
    <property type="entry name" value="G_AIG1"/>
</dbReference>
<name>A0A8C6TSX6_9GOBI</name>